<dbReference type="Proteomes" id="UP001252186">
    <property type="component" value="Unassembled WGS sequence"/>
</dbReference>
<dbReference type="PROSITE" id="PS51257">
    <property type="entry name" value="PROKAR_LIPOPROTEIN"/>
    <property type="match status" value="1"/>
</dbReference>
<evidence type="ECO:0000313" key="2">
    <source>
        <dbReference type="Proteomes" id="UP001252186"/>
    </source>
</evidence>
<comment type="caution">
    <text evidence="1">The sequence shown here is derived from an EMBL/GenBank/DDBJ whole genome shotgun (WGS) entry which is preliminary data.</text>
</comment>
<evidence type="ECO:0000313" key="1">
    <source>
        <dbReference type="EMBL" id="MDT0553243.1"/>
    </source>
</evidence>
<gene>
    <name evidence="1" type="ORF">RM519_08305</name>
</gene>
<reference evidence="1 2" key="1">
    <citation type="submission" date="2023-09" db="EMBL/GenBank/DDBJ databases">
        <authorList>
            <person name="Rey-Velasco X."/>
        </authorList>
    </citation>
    <scope>NUCLEOTIDE SEQUENCE [LARGE SCALE GENOMIC DNA]</scope>
    <source>
        <strain evidence="1 2">P050</strain>
    </source>
</reference>
<keyword evidence="2" id="KW-1185">Reference proteome</keyword>
<organism evidence="1 2">
    <name type="scientific">Urechidicola vernalis</name>
    <dbReference type="NCBI Taxonomy" id="3075600"/>
    <lineage>
        <taxon>Bacteria</taxon>
        <taxon>Pseudomonadati</taxon>
        <taxon>Bacteroidota</taxon>
        <taxon>Flavobacteriia</taxon>
        <taxon>Flavobacteriales</taxon>
        <taxon>Flavobacteriaceae</taxon>
        <taxon>Urechidicola</taxon>
    </lineage>
</organism>
<name>A0ABU2Y867_9FLAO</name>
<evidence type="ECO:0008006" key="3">
    <source>
        <dbReference type="Google" id="ProtNLM"/>
    </source>
</evidence>
<proteinExistence type="predicted"/>
<sequence>MKLNVLRKGILALALTTALISCTEDEVATVFEESLTAEDVSAIEEIDAAMDDISVDVEQAFVLVEGASALSTKAVLDKSETDKGGPEFFPECLTKTVVTEQNMKIVTLDFGEGCEIRGRFIAGIIMMTYEKDPDLQTKTITVTFDGYRVNKKLIEGSKTIVRTRENENGNPQSTSTFDIMVTWDNGDTASRVGEKVREMIAGSDTWIWSDNVYSTTGNWNTVRKNGTEITAQIVNPLIRNLECRFIISGSIDLTKNDRHGVLDFGEGECDNMATLTLDDGTVIEVTLPKRD</sequence>
<dbReference type="EMBL" id="JAVRHV010000003">
    <property type="protein sequence ID" value="MDT0553243.1"/>
    <property type="molecule type" value="Genomic_DNA"/>
</dbReference>
<dbReference type="RefSeq" id="WP_311593233.1">
    <property type="nucleotide sequence ID" value="NZ_JAVRHV010000003.1"/>
</dbReference>
<protein>
    <recommendedName>
        <fullName evidence="3">Lipoprotein</fullName>
    </recommendedName>
</protein>
<accession>A0ABU2Y867</accession>